<dbReference type="InterPro" id="IPR051532">
    <property type="entry name" value="Ester_Hydrolysis_Enzymes"/>
</dbReference>
<dbReference type="RefSeq" id="WP_310281973.1">
    <property type="nucleotide sequence ID" value="NZ_JAVDWQ010000008.1"/>
</dbReference>
<dbReference type="Gene3D" id="3.40.50.1110">
    <property type="entry name" value="SGNH hydrolase"/>
    <property type="match status" value="1"/>
</dbReference>
<dbReference type="SUPFAM" id="SSF52266">
    <property type="entry name" value="SGNH hydrolase"/>
    <property type="match status" value="1"/>
</dbReference>
<dbReference type="PANTHER" id="PTHR30383:SF5">
    <property type="entry name" value="SGNH HYDROLASE-TYPE ESTERASE DOMAIN-CONTAINING PROTEIN"/>
    <property type="match status" value="1"/>
</dbReference>
<organism evidence="2 3">
    <name type="scientific">Flavobacterium piscis</name>
    <dbReference type="NCBI Taxonomy" id="1114874"/>
    <lineage>
        <taxon>Bacteria</taxon>
        <taxon>Pseudomonadati</taxon>
        <taxon>Bacteroidota</taxon>
        <taxon>Flavobacteriia</taxon>
        <taxon>Flavobacteriales</taxon>
        <taxon>Flavobacteriaceae</taxon>
        <taxon>Flavobacterium</taxon>
    </lineage>
</organism>
<evidence type="ECO:0000259" key="1">
    <source>
        <dbReference type="Pfam" id="PF13472"/>
    </source>
</evidence>
<feature type="domain" description="SGNH hydrolase-type esterase" evidence="1">
    <location>
        <begin position="34"/>
        <end position="210"/>
    </location>
</feature>
<name>A0ABU1Y8Y2_9FLAO</name>
<dbReference type="EMBL" id="JAVDWQ010000008">
    <property type="protein sequence ID" value="MDR7210684.1"/>
    <property type="molecule type" value="Genomic_DNA"/>
</dbReference>
<evidence type="ECO:0000313" key="3">
    <source>
        <dbReference type="Proteomes" id="UP001269081"/>
    </source>
</evidence>
<comment type="caution">
    <text evidence="2">The sequence shown here is derived from an EMBL/GenBank/DDBJ whole genome shotgun (WGS) entry which is preliminary data.</text>
</comment>
<sequence>MKELKSKCSVAGIVLFAYLLLPLFVLAQKKKVSCIGDSITYGYDFSDPYNQSYPGQLRALLGTTDWETANFGDSGRSMLKGGGYSYWDSSLYRNALASNPNYVILKLGTNDSKRWLWNSLGADYKKEYKAMLQSFQNLPSKPEIWICMIIPGENVSWEIFKSDIKDKVNPKIKEIALEMGLNLIDLYTELDMNKPEWYLADGVHPSVTGAGVIARKVKEMLLMPKPEISYANGIMISPAGDDYQWYRDGVPIAMGDGGNLKKLTMTKTGVYKVSIKLAAGNETRIISKELIVSALMLNEKINHR</sequence>
<accession>A0ABU1Y8Y2</accession>
<dbReference type="Proteomes" id="UP001269081">
    <property type="component" value="Unassembled WGS sequence"/>
</dbReference>
<proteinExistence type="predicted"/>
<dbReference type="Pfam" id="PF13472">
    <property type="entry name" value="Lipase_GDSL_2"/>
    <property type="match status" value="1"/>
</dbReference>
<evidence type="ECO:0000313" key="2">
    <source>
        <dbReference type="EMBL" id="MDR7210684.1"/>
    </source>
</evidence>
<dbReference type="InterPro" id="IPR013830">
    <property type="entry name" value="SGNH_hydro"/>
</dbReference>
<keyword evidence="3" id="KW-1185">Reference proteome</keyword>
<dbReference type="PANTHER" id="PTHR30383">
    <property type="entry name" value="THIOESTERASE 1/PROTEASE 1/LYSOPHOSPHOLIPASE L1"/>
    <property type="match status" value="1"/>
</dbReference>
<gene>
    <name evidence="2" type="ORF">J2W48_002634</name>
</gene>
<dbReference type="InterPro" id="IPR036514">
    <property type="entry name" value="SGNH_hydro_sf"/>
</dbReference>
<reference evidence="2 3" key="1">
    <citation type="submission" date="2023-07" db="EMBL/GenBank/DDBJ databases">
        <title>Sorghum-associated microbial communities from plants grown in Nebraska, USA.</title>
        <authorList>
            <person name="Schachtman D."/>
        </authorList>
    </citation>
    <scope>NUCLEOTIDE SEQUENCE [LARGE SCALE GENOMIC DNA]</scope>
    <source>
        <strain evidence="2 3">4129</strain>
    </source>
</reference>
<protein>
    <submittedName>
        <fullName evidence="2">Lysophospholipase L1-like esterase</fullName>
    </submittedName>
</protein>